<feature type="domain" description="ABC3 transporter permease C-terminal" evidence="7">
    <location>
        <begin position="676"/>
        <end position="786"/>
    </location>
</feature>
<dbReference type="AlphaFoldDB" id="A0A8G2BTE8"/>
<evidence type="ECO:0000256" key="5">
    <source>
        <dbReference type="ARBA" id="ARBA00023136"/>
    </source>
</evidence>
<feature type="transmembrane region" description="Helical" evidence="6">
    <location>
        <begin position="333"/>
        <end position="351"/>
    </location>
</feature>
<evidence type="ECO:0000256" key="3">
    <source>
        <dbReference type="ARBA" id="ARBA00022692"/>
    </source>
</evidence>
<dbReference type="Proteomes" id="UP000236725">
    <property type="component" value="Unassembled WGS sequence"/>
</dbReference>
<keyword evidence="10" id="KW-1185">Reference proteome</keyword>
<feature type="domain" description="ABC3 transporter permease C-terminal" evidence="7">
    <location>
        <begin position="284"/>
        <end position="398"/>
    </location>
</feature>
<organism evidence="9 10">
    <name type="scientific">Parabacteroides chinchillae</name>
    <dbReference type="NCBI Taxonomy" id="871327"/>
    <lineage>
        <taxon>Bacteria</taxon>
        <taxon>Pseudomonadati</taxon>
        <taxon>Bacteroidota</taxon>
        <taxon>Bacteroidia</taxon>
        <taxon>Bacteroidales</taxon>
        <taxon>Tannerellaceae</taxon>
        <taxon>Parabacteroides</taxon>
    </lineage>
</organism>
<dbReference type="InterPro" id="IPR050250">
    <property type="entry name" value="Macrolide_Exporter_MacB"/>
</dbReference>
<protein>
    <submittedName>
        <fullName evidence="9">Putative ABC transport system permease protein</fullName>
    </submittedName>
</protein>
<keyword evidence="2" id="KW-1003">Cell membrane</keyword>
<feature type="transmembrane region" description="Helical" evidence="6">
    <location>
        <begin position="723"/>
        <end position="743"/>
    </location>
</feature>
<sequence>MKNIIIAFRSLFKKGRHNIMKIVSLGVGLAVGLVLIAKVYFEQSYDSFYPDADRIFQIWECVERDGELKDWGRTSGGTAGLMKESIPEIEMATRINPYGTWTFTMTDTQLKYKGKTVFGDSCLFEMLPRPILLGNAKEVLSTPMQVMISSRMAKKIGGNVVGKTFVADDAPGRVLTIGGVFEEIPENASDRYDVIISMPSSPQFMRAESHTNLFGNDRYISYIKLYTKASVPTVLEGMLKIVYKHFSPEEQAKQGYKFSYTLHAISDIHKDDAQVKRMAWLLSLLAFALLFTAMMNYILIVISGIVSRSKEVAVHKCYGAAGKNINGMMLGEAFVHMILSLVLAAILIFAFRGTVEELLGASLEALLLSKGSLILLLVCGLIFLGSGLMPGYLYARIPVASAFRNFRENKRVWKLALLFVQFIAAGFLFTMLIFIGRQYNYMVNDNPGYEYENLAYSELAGVDSTARRKAVDELMRLPEVAAVTTCYQLPFAVSSGNNITLPGSDREYFNIADQYSVGNGYLKIMGIPVIQGRSFTENITNSNEVMVDRRFVEKMKLLAGWTDDVIGKAILVTEHGGDELTGQRSPFTICGVYENFRLGSIASQDERPTVMFYSKTPSYNLLVKFHNLDARGMEHVQKEISALFPNNDITLNAFRTEIKDMYDESRQFRDSVLIGGCITLLIALIGLIGYTNDEVNRRRKEIAVRRVSGAEVMEIIKLFLRDIIRIALPAVILGGCFAFFAVQKWMEQFTEKVPLAWYIFIGCGAAVLLVILSVVCLNVHHTANDNPVNSLKNE</sequence>
<dbReference type="Pfam" id="PF12704">
    <property type="entry name" value="MacB_PCD"/>
    <property type="match status" value="2"/>
</dbReference>
<feature type="transmembrane region" description="Helical" evidence="6">
    <location>
        <begin position="672"/>
        <end position="690"/>
    </location>
</feature>
<evidence type="ECO:0000256" key="1">
    <source>
        <dbReference type="ARBA" id="ARBA00004651"/>
    </source>
</evidence>
<feature type="transmembrane region" description="Helical" evidence="6">
    <location>
        <begin position="278"/>
        <end position="306"/>
    </location>
</feature>
<dbReference type="InterPro" id="IPR003838">
    <property type="entry name" value="ABC3_permease_C"/>
</dbReference>
<evidence type="ECO:0000259" key="8">
    <source>
        <dbReference type="Pfam" id="PF12704"/>
    </source>
</evidence>
<evidence type="ECO:0000313" key="9">
    <source>
        <dbReference type="EMBL" id="SEF39853.1"/>
    </source>
</evidence>
<proteinExistence type="predicted"/>
<keyword evidence="5 6" id="KW-0472">Membrane</keyword>
<evidence type="ECO:0000256" key="6">
    <source>
        <dbReference type="SAM" id="Phobius"/>
    </source>
</evidence>
<dbReference type="GO" id="GO:0022857">
    <property type="term" value="F:transmembrane transporter activity"/>
    <property type="evidence" value="ECO:0007669"/>
    <property type="project" value="TreeGrafter"/>
</dbReference>
<reference evidence="9 10" key="1">
    <citation type="submission" date="2016-10" db="EMBL/GenBank/DDBJ databases">
        <authorList>
            <person name="Varghese N."/>
            <person name="Submissions S."/>
        </authorList>
    </citation>
    <scope>NUCLEOTIDE SEQUENCE [LARGE SCALE GENOMIC DNA]</scope>
    <source>
        <strain evidence="9 10">DSM 29073</strain>
    </source>
</reference>
<dbReference type="Pfam" id="PF02687">
    <property type="entry name" value="FtsX"/>
    <property type="match status" value="2"/>
</dbReference>
<feature type="transmembrane region" description="Helical" evidence="6">
    <location>
        <begin position="415"/>
        <end position="436"/>
    </location>
</feature>
<dbReference type="EMBL" id="FNVS01000001">
    <property type="protein sequence ID" value="SEF39853.1"/>
    <property type="molecule type" value="Genomic_DNA"/>
</dbReference>
<dbReference type="PANTHER" id="PTHR30572:SF18">
    <property type="entry name" value="ABC-TYPE MACROLIDE FAMILY EXPORT SYSTEM PERMEASE COMPONENT 2"/>
    <property type="match status" value="1"/>
</dbReference>
<comment type="caution">
    <text evidence="9">The sequence shown here is derived from an EMBL/GenBank/DDBJ whole genome shotgun (WGS) entry which is preliminary data.</text>
</comment>
<keyword evidence="4 6" id="KW-1133">Transmembrane helix</keyword>
<evidence type="ECO:0000259" key="7">
    <source>
        <dbReference type="Pfam" id="PF02687"/>
    </source>
</evidence>
<feature type="domain" description="MacB-like periplasmic core" evidence="8">
    <location>
        <begin position="467"/>
        <end position="607"/>
    </location>
</feature>
<feature type="transmembrane region" description="Helical" evidence="6">
    <location>
        <begin position="21"/>
        <end position="41"/>
    </location>
</feature>
<evidence type="ECO:0000313" key="10">
    <source>
        <dbReference type="Proteomes" id="UP000236725"/>
    </source>
</evidence>
<comment type="subcellular location">
    <subcellularLocation>
        <location evidence="1">Cell membrane</location>
        <topology evidence="1">Multi-pass membrane protein</topology>
    </subcellularLocation>
</comment>
<evidence type="ECO:0000256" key="2">
    <source>
        <dbReference type="ARBA" id="ARBA00022475"/>
    </source>
</evidence>
<keyword evidence="3 6" id="KW-0812">Transmembrane</keyword>
<feature type="domain" description="MacB-like periplasmic core" evidence="8">
    <location>
        <begin position="23"/>
        <end position="205"/>
    </location>
</feature>
<feature type="transmembrane region" description="Helical" evidence="6">
    <location>
        <begin position="755"/>
        <end position="777"/>
    </location>
</feature>
<name>A0A8G2BTE8_9BACT</name>
<gene>
    <name evidence="9" type="ORF">SAMN05444001_1014</name>
</gene>
<feature type="transmembrane region" description="Helical" evidence="6">
    <location>
        <begin position="371"/>
        <end position="394"/>
    </location>
</feature>
<evidence type="ECO:0000256" key="4">
    <source>
        <dbReference type="ARBA" id="ARBA00022989"/>
    </source>
</evidence>
<accession>A0A8G2BTE8</accession>
<dbReference type="GO" id="GO:0005886">
    <property type="term" value="C:plasma membrane"/>
    <property type="evidence" value="ECO:0007669"/>
    <property type="project" value="UniProtKB-SubCell"/>
</dbReference>
<dbReference type="PANTHER" id="PTHR30572">
    <property type="entry name" value="MEMBRANE COMPONENT OF TRANSPORTER-RELATED"/>
    <property type="match status" value="1"/>
</dbReference>
<dbReference type="RefSeq" id="WP_103982017.1">
    <property type="nucleotide sequence ID" value="NZ_FNVS01000001.1"/>
</dbReference>
<dbReference type="InterPro" id="IPR025857">
    <property type="entry name" value="MacB_PCD"/>
</dbReference>